<dbReference type="EMBL" id="WWEQ01000058">
    <property type="protein sequence ID" value="MYM20536.1"/>
    <property type="molecule type" value="Genomic_DNA"/>
</dbReference>
<organism evidence="3 4">
    <name type="scientific">Brevibacterium rongguiense</name>
    <dbReference type="NCBI Taxonomy" id="2695267"/>
    <lineage>
        <taxon>Bacteria</taxon>
        <taxon>Bacillati</taxon>
        <taxon>Actinomycetota</taxon>
        <taxon>Actinomycetes</taxon>
        <taxon>Micrococcales</taxon>
        <taxon>Brevibacteriaceae</taxon>
        <taxon>Brevibacterium</taxon>
    </lineage>
</organism>
<keyword evidence="1" id="KW-1133">Transmembrane helix</keyword>
<dbReference type="InterPro" id="IPR019692">
    <property type="entry name" value="CFP-6_PH"/>
</dbReference>
<dbReference type="Pfam" id="PF10756">
    <property type="entry name" value="bPH_6"/>
    <property type="match status" value="1"/>
</dbReference>
<dbReference type="AlphaFoldDB" id="A0A6N9H9V9"/>
<feature type="domain" description="Low molecular weight protein antigen 6 PH" evidence="2">
    <location>
        <begin position="69"/>
        <end position="140"/>
    </location>
</feature>
<evidence type="ECO:0000256" key="1">
    <source>
        <dbReference type="SAM" id="Phobius"/>
    </source>
</evidence>
<evidence type="ECO:0000259" key="2">
    <source>
        <dbReference type="Pfam" id="PF10756"/>
    </source>
</evidence>
<protein>
    <submittedName>
        <fullName evidence="3">PH domain-containing protein</fullName>
    </submittedName>
</protein>
<feature type="transmembrane region" description="Helical" evidence="1">
    <location>
        <begin position="20"/>
        <end position="37"/>
    </location>
</feature>
<keyword evidence="1" id="KW-0812">Transmembrane</keyword>
<reference evidence="3 4" key="1">
    <citation type="submission" date="2020-01" db="EMBL/GenBank/DDBJ databases">
        <authorList>
            <person name="Deng T."/>
        </authorList>
    </citation>
    <scope>NUCLEOTIDE SEQUENCE [LARGE SCALE GENOMIC DNA]</scope>
    <source>
        <strain evidence="3 4">5221</strain>
    </source>
</reference>
<keyword evidence="4" id="KW-1185">Reference proteome</keyword>
<sequence length="156" mass="17487">MAPAASEVIRPRWTRLITRILAPVIVASFALLSFGLSQLHWETWHLYDAIWMNLLGLAIAGVLWRLGSVRAIVRPERLVVRNLVRTHRIEWAQIVGVSFNPRMGEQYASLDLSDGQTLHVQAVQAADGPRAAAACTRLRRLADEYSRPAERPDDGI</sequence>
<dbReference type="Proteomes" id="UP000469215">
    <property type="component" value="Unassembled WGS sequence"/>
</dbReference>
<evidence type="ECO:0000313" key="3">
    <source>
        <dbReference type="EMBL" id="MYM20536.1"/>
    </source>
</evidence>
<proteinExistence type="predicted"/>
<accession>A0A6N9H9V9</accession>
<evidence type="ECO:0000313" key="4">
    <source>
        <dbReference type="Proteomes" id="UP000469215"/>
    </source>
</evidence>
<comment type="caution">
    <text evidence="3">The sequence shown here is derived from an EMBL/GenBank/DDBJ whole genome shotgun (WGS) entry which is preliminary data.</text>
</comment>
<dbReference type="RefSeq" id="WP_160953949.1">
    <property type="nucleotide sequence ID" value="NZ_WWEQ01000058.1"/>
</dbReference>
<name>A0A6N9H9V9_9MICO</name>
<keyword evidence="1" id="KW-0472">Membrane</keyword>
<gene>
    <name evidence="3" type="ORF">GSY69_11310</name>
</gene>
<feature type="transmembrane region" description="Helical" evidence="1">
    <location>
        <begin position="49"/>
        <end position="67"/>
    </location>
</feature>